<reference evidence="3 4" key="1">
    <citation type="submission" date="2016-10" db="EMBL/GenBank/DDBJ databases">
        <authorList>
            <person name="Varghese N."/>
            <person name="Submissions S."/>
        </authorList>
    </citation>
    <scope>NUCLEOTIDE SEQUENCE [LARGE SCALE GENOMIC DNA]</scope>
    <source>
        <strain evidence="3 4">DSM 2260</strain>
    </source>
</reference>
<dbReference type="RefSeq" id="WP_090488802.1">
    <property type="nucleotide sequence ID" value="NZ_BJVY01000014.1"/>
</dbReference>
<dbReference type="PANTHER" id="PTHR32204">
    <property type="entry name" value="ATPASE RAVA"/>
    <property type="match status" value="1"/>
</dbReference>
<name>A0A511HEL7_9BACT</name>
<dbReference type="Pfam" id="PF17868">
    <property type="entry name" value="AAA_lid_8"/>
    <property type="match status" value="1"/>
</dbReference>
<organism evidence="2 5">
    <name type="scientific">Myxococcus virescens</name>
    <dbReference type="NCBI Taxonomy" id="83456"/>
    <lineage>
        <taxon>Bacteria</taxon>
        <taxon>Pseudomonadati</taxon>
        <taxon>Myxococcota</taxon>
        <taxon>Myxococcia</taxon>
        <taxon>Myxococcales</taxon>
        <taxon>Cystobacterineae</taxon>
        <taxon>Myxococcaceae</taxon>
        <taxon>Myxococcus</taxon>
    </lineage>
</organism>
<dbReference type="InterPro" id="IPR045427">
    <property type="entry name" value="MoxR"/>
</dbReference>
<dbReference type="AlphaFoldDB" id="A0A511HEL7"/>
<dbReference type="InterPro" id="IPR050513">
    <property type="entry name" value="RavA_ATPases"/>
</dbReference>
<dbReference type="PANTHER" id="PTHR32204:SF0">
    <property type="entry name" value="ATPASE RAVA"/>
    <property type="match status" value="1"/>
</dbReference>
<proteinExistence type="predicted"/>
<evidence type="ECO:0000313" key="5">
    <source>
        <dbReference type="Proteomes" id="UP000321224"/>
    </source>
</evidence>
<dbReference type="InterPro" id="IPR001270">
    <property type="entry name" value="ClpA/B"/>
</dbReference>
<evidence type="ECO:0000313" key="3">
    <source>
        <dbReference type="EMBL" id="SDD86735.1"/>
    </source>
</evidence>
<reference evidence="2 5" key="2">
    <citation type="submission" date="2019-07" db="EMBL/GenBank/DDBJ databases">
        <title>Whole genome shotgun sequence of Myxococcus virescens NBRC 100334.</title>
        <authorList>
            <person name="Hosoyama A."/>
            <person name="Uohara A."/>
            <person name="Ohji S."/>
            <person name="Ichikawa N."/>
        </authorList>
    </citation>
    <scope>NUCLEOTIDE SEQUENCE [LARGE SCALE GENOMIC DNA]</scope>
    <source>
        <strain evidence="2 5">NBRC 100334</strain>
    </source>
</reference>
<evidence type="ECO:0000313" key="2">
    <source>
        <dbReference type="EMBL" id="GEL71099.1"/>
    </source>
</evidence>
<dbReference type="Proteomes" id="UP000198717">
    <property type="component" value="Unassembled WGS sequence"/>
</dbReference>
<dbReference type="SMART" id="SM00382">
    <property type="entry name" value="AAA"/>
    <property type="match status" value="1"/>
</dbReference>
<dbReference type="PRINTS" id="PR00300">
    <property type="entry name" value="CLPPROTEASEA"/>
</dbReference>
<dbReference type="Gene3D" id="3.40.50.300">
    <property type="entry name" value="P-loop containing nucleotide triphosphate hydrolases"/>
    <property type="match status" value="1"/>
</dbReference>
<dbReference type="Pfam" id="PF20030">
    <property type="entry name" value="bpMoxR"/>
    <property type="match status" value="1"/>
</dbReference>
<dbReference type="Proteomes" id="UP000321224">
    <property type="component" value="Unassembled WGS sequence"/>
</dbReference>
<dbReference type="SUPFAM" id="SSF52540">
    <property type="entry name" value="P-loop containing nucleoside triphosphate hydrolases"/>
    <property type="match status" value="1"/>
</dbReference>
<comment type="caution">
    <text evidence="2">The sequence shown here is derived from an EMBL/GenBank/DDBJ whole genome shotgun (WGS) entry which is preliminary data.</text>
</comment>
<dbReference type="GO" id="GO:0005524">
    <property type="term" value="F:ATP binding"/>
    <property type="evidence" value="ECO:0007669"/>
    <property type="project" value="InterPro"/>
</dbReference>
<dbReference type="InterPro" id="IPR003593">
    <property type="entry name" value="AAA+_ATPase"/>
</dbReference>
<protein>
    <submittedName>
        <fullName evidence="3">MoxR-like ATPase</fullName>
    </submittedName>
</protein>
<dbReference type="EMBL" id="FNAJ01000003">
    <property type="protein sequence ID" value="SDD86735.1"/>
    <property type="molecule type" value="Genomic_DNA"/>
</dbReference>
<evidence type="ECO:0000313" key="4">
    <source>
        <dbReference type="Proteomes" id="UP000198717"/>
    </source>
</evidence>
<sequence>MQVQLQELRDECRAGFPERQDVIDGSLAAILCGEHVLLLGPPGTAKSALIRALARAFGTVLFERLLTRSSTPEEILGPLSLQALDEGRVTHVTTGMLPEALFALMDEIFAASSPVLNLLLPLMDERTFVDNGAPVHVPLVSIFGAATELSENTAHEHILDRFLLRFEMDYLQRPSSMRAVLTAPEPAASTVWGMEALRAMQADASNVRLTEDTLDAIIVLRNALKDEGVVISDRRWKKSLHLVQAAAFLAGEAQTCPEDLTILVDVLWRHPHERPRLSRLVNKLINPAVYEANEVLEDGREAAAKAHALKQHQHRRSYLAQAARTMLMLRAQVEMLARLSETASKRARGVIDDAITELNELHAELARDVHAHQGLKVLK</sequence>
<keyword evidence="4" id="KW-1185">Reference proteome</keyword>
<feature type="domain" description="AAA+ ATPase" evidence="1">
    <location>
        <begin position="32"/>
        <end position="174"/>
    </location>
</feature>
<evidence type="ECO:0000259" key="1">
    <source>
        <dbReference type="SMART" id="SM00382"/>
    </source>
</evidence>
<dbReference type="CDD" id="cd00009">
    <property type="entry name" value="AAA"/>
    <property type="match status" value="1"/>
</dbReference>
<accession>A0A511HEL7</accession>
<dbReference type="InterPro" id="IPR027417">
    <property type="entry name" value="P-loop_NTPase"/>
</dbReference>
<dbReference type="InterPro" id="IPR041538">
    <property type="entry name" value="RavA-like_AAA_lid"/>
</dbReference>
<dbReference type="EMBL" id="BJVY01000014">
    <property type="protein sequence ID" value="GEL71099.1"/>
    <property type="molecule type" value="Genomic_DNA"/>
</dbReference>
<gene>
    <name evidence="2" type="ORF">MVI01_28830</name>
    <name evidence="3" type="ORF">SAMN04488504_1034</name>
</gene>